<feature type="transmembrane region" description="Helical" evidence="1">
    <location>
        <begin position="35"/>
        <end position="51"/>
    </location>
</feature>
<accession>A0A8S5RPM4</accession>
<feature type="transmembrane region" description="Helical" evidence="1">
    <location>
        <begin position="12"/>
        <end position="29"/>
    </location>
</feature>
<organism evidence="2">
    <name type="scientific">virus sp. ctrcb4</name>
    <dbReference type="NCBI Taxonomy" id="2825824"/>
    <lineage>
        <taxon>Viruses</taxon>
    </lineage>
</organism>
<name>A0A8S5RPM4_9VIRU</name>
<keyword evidence="1" id="KW-0472">Membrane</keyword>
<sequence length="52" mass="6385">MEFQILERVVRNLRTYMLLLFMEILMNLQHLQHPILTQYILIILIIVLMVFI</sequence>
<keyword evidence="1" id="KW-0812">Transmembrane</keyword>
<evidence type="ECO:0000313" key="2">
    <source>
        <dbReference type="EMBL" id="DAE33295.1"/>
    </source>
</evidence>
<keyword evidence="1" id="KW-1133">Transmembrane helix</keyword>
<protein>
    <submittedName>
        <fullName evidence="2">Uncharacterized protein</fullName>
    </submittedName>
</protein>
<proteinExistence type="predicted"/>
<reference evidence="2" key="1">
    <citation type="journal article" date="2021" name="Proc. Natl. Acad. Sci. U.S.A.">
        <title>A Catalog of Tens of Thousands of Viruses from Human Metagenomes Reveals Hidden Associations with Chronic Diseases.</title>
        <authorList>
            <person name="Tisza M.J."/>
            <person name="Buck C.B."/>
        </authorList>
    </citation>
    <scope>NUCLEOTIDE SEQUENCE</scope>
    <source>
        <strain evidence="2">Ctrcb4</strain>
    </source>
</reference>
<dbReference type="EMBL" id="BK059132">
    <property type="protein sequence ID" value="DAE33295.1"/>
    <property type="molecule type" value="Genomic_DNA"/>
</dbReference>
<evidence type="ECO:0000256" key="1">
    <source>
        <dbReference type="SAM" id="Phobius"/>
    </source>
</evidence>